<gene>
    <name evidence="1" type="ORF">C1SCF055_LOCUS12742</name>
</gene>
<sequence>MDSMDRRCPKLTASLRAGPLDAETLRKLLDSQRMVKLFEDNPDCILPESACPRPGQLPQGLGASRPFGTLRLREMAQAHFEEVVVKAIDAHWFDEESWTVAESQELFHFLAALEYPLGDTCTTLEVLRAWSRKGGIVAVENLVLGGTWHPNGWNGIEGCRFIPEPSLSLEDLQSMAVDSDRARACELWEQMMA</sequence>
<reference evidence="2" key="2">
    <citation type="submission" date="2024-04" db="EMBL/GenBank/DDBJ databases">
        <authorList>
            <person name="Chen Y."/>
            <person name="Shah S."/>
            <person name="Dougan E. K."/>
            <person name="Thang M."/>
            <person name="Chan C."/>
        </authorList>
    </citation>
    <scope>NUCLEOTIDE SEQUENCE [LARGE SCALE GENOMIC DNA]</scope>
</reference>
<name>A0A9P1C572_9DINO</name>
<dbReference type="OrthoDB" id="433212at2759"/>
<dbReference type="EMBL" id="CAMXCT020000974">
    <property type="protein sequence ID" value="CAL1138649.1"/>
    <property type="molecule type" value="Genomic_DNA"/>
</dbReference>
<evidence type="ECO:0000313" key="1">
    <source>
        <dbReference type="EMBL" id="CAI3985274.1"/>
    </source>
</evidence>
<proteinExistence type="predicted"/>
<reference evidence="1" key="1">
    <citation type="submission" date="2022-10" db="EMBL/GenBank/DDBJ databases">
        <authorList>
            <person name="Chen Y."/>
            <person name="Dougan E. K."/>
            <person name="Chan C."/>
            <person name="Rhodes N."/>
            <person name="Thang M."/>
        </authorList>
    </citation>
    <scope>NUCLEOTIDE SEQUENCE</scope>
</reference>
<dbReference type="EMBL" id="CAMXCT010000974">
    <property type="protein sequence ID" value="CAI3985274.1"/>
    <property type="molecule type" value="Genomic_DNA"/>
</dbReference>
<dbReference type="Proteomes" id="UP001152797">
    <property type="component" value="Unassembled WGS sequence"/>
</dbReference>
<dbReference type="AlphaFoldDB" id="A0A9P1C572"/>
<dbReference type="EMBL" id="CAMXCT030000974">
    <property type="protein sequence ID" value="CAL4772586.1"/>
    <property type="molecule type" value="Genomic_DNA"/>
</dbReference>
<evidence type="ECO:0000313" key="2">
    <source>
        <dbReference type="EMBL" id="CAL1138649.1"/>
    </source>
</evidence>
<protein>
    <submittedName>
        <fullName evidence="1">Uncharacterized protein</fullName>
    </submittedName>
</protein>
<evidence type="ECO:0000313" key="3">
    <source>
        <dbReference type="Proteomes" id="UP001152797"/>
    </source>
</evidence>
<accession>A0A9P1C572</accession>
<organism evidence="1">
    <name type="scientific">Cladocopium goreaui</name>
    <dbReference type="NCBI Taxonomy" id="2562237"/>
    <lineage>
        <taxon>Eukaryota</taxon>
        <taxon>Sar</taxon>
        <taxon>Alveolata</taxon>
        <taxon>Dinophyceae</taxon>
        <taxon>Suessiales</taxon>
        <taxon>Symbiodiniaceae</taxon>
        <taxon>Cladocopium</taxon>
    </lineage>
</organism>
<keyword evidence="3" id="KW-1185">Reference proteome</keyword>
<comment type="caution">
    <text evidence="1">The sequence shown here is derived from an EMBL/GenBank/DDBJ whole genome shotgun (WGS) entry which is preliminary data.</text>
</comment>